<proteinExistence type="predicted"/>
<reference evidence="1 2" key="2">
    <citation type="journal article" date="2011" name="PLoS ONE">
        <title>Evidence for reductive genome evolution and lateral acquisition of virulence functions in two Corynebacterium pseudotuberculosis strains.</title>
        <authorList>
            <person name="Ruiz J.C."/>
            <person name="D'Afonseca V."/>
            <person name="Silva A."/>
            <person name="Ali A."/>
            <person name="Pinto A.C."/>
            <person name="Santos A.R."/>
            <person name="Rocha A.A."/>
            <person name="Lopes D.O."/>
            <person name="Dorella F.A."/>
            <person name="Pacheco L.G."/>
            <person name="Costa M.P."/>
            <person name="Turk M.Z."/>
            <person name="Seyffert N."/>
            <person name="Moraes P.M."/>
            <person name="Soares S.C."/>
            <person name="Almeida S.S."/>
            <person name="Castro T.L."/>
            <person name="Abreu V.A."/>
            <person name="Trost E."/>
            <person name="Baumbach J."/>
            <person name="Tauch A."/>
            <person name="Schneider M.P."/>
            <person name="McCulloch J."/>
            <person name="Cerdeira L.T."/>
            <person name="Ramos R.T."/>
            <person name="Zerlotini A."/>
            <person name="Dominitini A."/>
            <person name="Resende D.M."/>
            <person name="Coser E.M."/>
            <person name="Oliveira L.M."/>
            <person name="Pedrosa A.L."/>
            <person name="Vieira C.U."/>
            <person name="Guimaraes C.T."/>
            <person name="Bartholomeu D.C."/>
            <person name="Oliveira D.M."/>
            <person name="Santos F.R."/>
            <person name="Rabelo E.M."/>
            <person name="Lobo F.P."/>
            <person name="Franco G.R."/>
            <person name="Costa A.F."/>
            <person name="Castro I.M."/>
            <person name="Dias S.R."/>
            <person name="Ferro J.A."/>
            <person name="Ortega J.M."/>
            <person name="Paiva L.V."/>
            <person name="Goulart L.R."/>
            <person name="Almeida J.F."/>
            <person name="Ferro M.I."/>
            <person name="Carneiro N.P."/>
            <person name="Falcao P.R."/>
            <person name="Grynberg P."/>
            <person name="Teixeira S.M."/>
            <person name="Brommonschenkel S."/>
            <person name="Oliveira S.C."/>
            <person name="Meyer R."/>
            <person name="Moore R.J."/>
            <person name="Miyoshi A."/>
            <person name="Oliveira G.C."/>
            <person name="Azevedo V."/>
        </authorList>
    </citation>
    <scope>NUCLEOTIDE SEQUENCE [LARGE SCALE GENOMIC DNA]</scope>
    <source>
        <strain evidence="1 2">C231</strain>
    </source>
</reference>
<dbReference type="GeneID" id="93973779"/>
<protein>
    <submittedName>
        <fullName evidence="1">Uncharacterized protein</fullName>
    </submittedName>
</protein>
<dbReference type="Proteomes" id="UP000000276">
    <property type="component" value="Chromosome"/>
</dbReference>
<dbReference type="RefSeq" id="WP_038616413.1">
    <property type="nucleotide sequence ID" value="NC_017301.2"/>
</dbReference>
<reference evidence="1 2" key="1">
    <citation type="journal article" date="2011" name="J. Bacteriol.">
        <title>Complete genome sequence of Corynebacterium pseudotuberculosis I19, a strain isolated from a cow in Israel with bovine mastitis.</title>
        <authorList>
            <consortium name="Consortium: Rede Paraense de Genomica e Proteomica (RPGP)"/>
            <person name="Silva A."/>
            <person name="Schneider M.P."/>
            <person name="Cerdeira L."/>
            <person name="Barbosa M.S."/>
            <person name="Ramos R.T."/>
            <person name="Carneiro A.R."/>
            <person name="Santos R."/>
            <person name="Lima M."/>
            <person name="D'Afonseca V."/>
            <person name="Almeida S.S."/>
            <person name="Santos A.R."/>
            <person name="Soares S.C."/>
            <person name="Pinto A.C."/>
            <person name="Ali A."/>
            <person name="Dorella F.A."/>
            <person name="Rocha F."/>
            <person name="de Abreu V.A."/>
            <person name="Trost E."/>
            <person name="Tauch A."/>
            <person name="Shpigel N."/>
            <person name="Miyoshi A."/>
            <person name="Azevedo V."/>
        </authorList>
    </citation>
    <scope>NUCLEOTIDE SEQUENCE [LARGE SCALE GENOMIC DNA]</scope>
    <source>
        <strain evidence="1 2">C231</strain>
    </source>
</reference>
<dbReference type="KEGG" id="cpq:CPC231_09540"/>
<evidence type="ECO:0000313" key="2">
    <source>
        <dbReference type="Proteomes" id="UP000000276"/>
    </source>
</evidence>
<organism evidence="1 2">
    <name type="scientific">Corynebacterium pseudotuberculosis (strain C231)</name>
    <dbReference type="NCBI Taxonomy" id="681645"/>
    <lineage>
        <taxon>Bacteria</taxon>
        <taxon>Bacillati</taxon>
        <taxon>Actinomycetota</taxon>
        <taxon>Actinomycetes</taxon>
        <taxon>Mycobacteriales</taxon>
        <taxon>Corynebacteriaceae</taxon>
        <taxon>Corynebacterium</taxon>
    </lineage>
</organism>
<name>A0A6D2LFJ6_CORP2</name>
<evidence type="ECO:0000313" key="1">
    <source>
        <dbReference type="EMBL" id="QHI00981.1"/>
    </source>
</evidence>
<sequence length="81" mass="8810">MTMIIQPAALSHLCAVPHAHAPVLHMRPSATASALDHFLSSAKLATHRHEEGIANLLFQVRETITLLMETDSATSRSLQTL</sequence>
<dbReference type="EMBL" id="CP001829">
    <property type="protein sequence ID" value="QHI00981.1"/>
    <property type="molecule type" value="Genomic_DNA"/>
</dbReference>
<gene>
    <name evidence="1" type="ORF">CPC231_09540</name>
</gene>
<keyword evidence="2" id="KW-1185">Reference proteome</keyword>
<accession>A0A6D2LFJ6</accession>
<dbReference type="AlphaFoldDB" id="A0A6D2LFJ6"/>
<dbReference type="OrthoDB" id="9948095at2"/>